<dbReference type="NCBIfam" id="TIGR00004">
    <property type="entry name" value="Rid family detoxifying hydrolase"/>
    <property type="match status" value="1"/>
</dbReference>
<dbReference type="SUPFAM" id="SSF55298">
    <property type="entry name" value="YjgF-like"/>
    <property type="match status" value="1"/>
</dbReference>
<accession>A0A7V1PT67</accession>
<dbReference type="PANTHER" id="PTHR11803">
    <property type="entry name" value="2-IMINOBUTANOATE/2-IMINOPROPANOATE DEAMINASE RIDA"/>
    <property type="match status" value="1"/>
</dbReference>
<dbReference type="GO" id="GO:0005829">
    <property type="term" value="C:cytosol"/>
    <property type="evidence" value="ECO:0007669"/>
    <property type="project" value="TreeGrafter"/>
</dbReference>
<proteinExistence type="inferred from homology"/>
<evidence type="ECO:0000256" key="1">
    <source>
        <dbReference type="ARBA" id="ARBA00010552"/>
    </source>
</evidence>
<dbReference type="InterPro" id="IPR035959">
    <property type="entry name" value="RutC-like_sf"/>
</dbReference>
<organism evidence="2">
    <name type="scientific">Caldithrix abyssi</name>
    <dbReference type="NCBI Taxonomy" id="187145"/>
    <lineage>
        <taxon>Bacteria</taxon>
        <taxon>Pseudomonadati</taxon>
        <taxon>Calditrichota</taxon>
        <taxon>Calditrichia</taxon>
        <taxon>Calditrichales</taxon>
        <taxon>Calditrichaceae</taxon>
        <taxon>Caldithrix</taxon>
    </lineage>
</organism>
<gene>
    <name evidence="2" type="ORF">ENJ10_00465</name>
</gene>
<dbReference type="FunFam" id="3.30.1330.40:FF:000001">
    <property type="entry name" value="L-PSP family endoribonuclease"/>
    <property type="match status" value="1"/>
</dbReference>
<dbReference type="CDD" id="cd00448">
    <property type="entry name" value="YjgF_YER057c_UK114_family"/>
    <property type="match status" value="1"/>
</dbReference>
<evidence type="ECO:0000313" key="2">
    <source>
        <dbReference type="EMBL" id="HED09135.1"/>
    </source>
</evidence>
<reference evidence="2" key="1">
    <citation type="journal article" date="2020" name="mSystems">
        <title>Genome- and Community-Level Interaction Insights into Carbon Utilization and Element Cycling Functions of Hydrothermarchaeota in Hydrothermal Sediment.</title>
        <authorList>
            <person name="Zhou Z."/>
            <person name="Liu Y."/>
            <person name="Xu W."/>
            <person name="Pan J."/>
            <person name="Luo Z.H."/>
            <person name="Li M."/>
        </authorList>
    </citation>
    <scope>NUCLEOTIDE SEQUENCE [LARGE SCALE GENOMIC DNA]</scope>
    <source>
        <strain evidence="2">HyVt-456</strain>
    </source>
</reference>
<dbReference type="InterPro" id="IPR019897">
    <property type="entry name" value="RidA_CS"/>
</dbReference>
<dbReference type="PANTHER" id="PTHR11803:SF58">
    <property type="entry name" value="PROTEIN HMF1-RELATED"/>
    <property type="match status" value="1"/>
</dbReference>
<dbReference type="EMBL" id="DRLD01000016">
    <property type="protein sequence ID" value="HED09135.1"/>
    <property type="molecule type" value="Genomic_DNA"/>
</dbReference>
<comment type="caution">
    <text evidence="2">The sequence shown here is derived from an EMBL/GenBank/DDBJ whole genome shotgun (WGS) entry which is preliminary data.</text>
</comment>
<name>A0A7V1PT67_CALAY</name>
<comment type="similarity">
    <text evidence="1">Belongs to the RutC family.</text>
</comment>
<dbReference type="Gene3D" id="3.30.1330.40">
    <property type="entry name" value="RutC-like"/>
    <property type="match status" value="1"/>
</dbReference>
<dbReference type="Pfam" id="PF01042">
    <property type="entry name" value="Ribonuc_L-PSP"/>
    <property type="match status" value="1"/>
</dbReference>
<dbReference type="PROSITE" id="PS01094">
    <property type="entry name" value="UPF0076"/>
    <property type="match status" value="1"/>
</dbReference>
<dbReference type="GO" id="GO:0019239">
    <property type="term" value="F:deaminase activity"/>
    <property type="evidence" value="ECO:0007669"/>
    <property type="project" value="TreeGrafter"/>
</dbReference>
<sequence>MKIIQSENAPAPIGPYSQAVEANGMIFLSGQIAIDRDHDNRIAGDVESQTRQVIKNMRAVLAAAGLGLEQVVKTTIYLADMNDFAAVNAIYAEFFEASKPARATVEVSRLPKDVKIEIDCIAVR</sequence>
<dbReference type="AlphaFoldDB" id="A0A7V1PT67"/>
<dbReference type="Proteomes" id="UP000886005">
    <property type="component" value="Unassembled WGS sequence"/>
</dbReference>
<dbReference type="InterPro" id="IPR006175">
    <property type="entry name" value="YjgF/YER057c/UK114"/>
</dbReference>
<protein>
    <submittedName>
        <fullName evidence="2">RidA family protein</fullName>
    </submittedName>
</protein>
<dbReference type="InterPro" id="IPR006056">
    <property type="entry name" value="RidA"/>
</dbReference>